<keyword evidence="6" id="KW-0812">Transmembrane</keyword>
<evidence type="ECO:0000256" key="2">
    <source>
        <dbReference type="ARBA" id="ARBA00022630"/>
    </source>
</evidence>
<dbReference type="SUPFAM" id="SSF51905">
    <property type="entry name" value="FAD/NAD(P)-binding domain"/>
    <property type="match status" value="2"/>
</dbReference>
<accession>A0AAW0RJS4</accession>
<keyword evidence="2" id="KW-0285">Flavoprotein</keyword>
<keyword evidence="6" id="KW-1133">Transmembrane helix</keyword>
<dbReference type="InterPro" id="IPR020946">
    <property type="entry name" value="Flavin_mOase-like"/>
</dbReference>
<dbReference type="Pfam" id="PF00743">
    <property type="entry name" value="FMO-like"/>
    <property type="match status" value="2"/>
</dbReference>
<dbReference type="Gene3D" id="3.50.50.60">
    <property type="entry name" value="FAD/NAD(P)-binding domain"/>
    <property type="match status" value="2"/>
</dbReference>
<dbReference type="AlphaFoldDB" id="A0AAW0RJS4"/>
<organism evidence="7 8">
    <name type="scientific">Beauveria asiatica</name>
    <dbReference type="NCBI Taxonomy" id="1069075"/>
    <lineage>
        <taxon>Eukaryota</taxon>
        <taxon>Fungi</taxon>
        <taxon>Dikarya</taxon>
        <taxon>Ascomycota</taxon>
        <taxon>Pezizomycotina</taxon>
        <taxon>Sordariomycetes</taxon>
        <taxon>Hypocreomycetidae</taxon>
        <taxon>Hypocreales</taxon>
        <taxon>Cordycipitaceae</taxon>
        <taxon>Beauveria</taxon>
    </lineage>
</organism>
<dbReference type="PANTHER" id="PTHR23023">
    <property type="entry name" value="DIMETHYLANILINE MONOOXYGENASE"/>
    <property type="match status" value="1"/>
</dbReference>
<sequence>AGVDAVTIYGALVSEVWKQGSQWHVRWNSLGEKENVSTFDAVVVASGHYHAPRIPDIPGLAAAKSKYPARITHSKYFRNAAGYKDKNVLLIGGGVSSTDISKDISSSARAIYQSTRNGLSDMSASVLPKNATRVAEVVAIGIESQLESTTDGLPFSADLKSGSTISGIDKIIICTGYQFTFPFLPQFNDDRVAPAAAGDGVLITDGGQVHNLHQDIFYMADPTLTFVGIPLFTTIFTLFEFQAVAVAAFYLGIVQLPPRAAMRREYQDRVRSKGLGRYLHSLKEEEESYVSRLVNWVNEGRARHGLELLEGHTATWKMEKQMIREAILKLRTARDVERAAVAVNRGHQLEHVP</sequence>
<protein>
    <recommendedName>
        <fullName evidence="9">Dimethylaniline monooxygenase</fullName>
    </recommendedName>
</protein>
<reference evidence="7 8" key="1">
    <citation type="submission" date="2020-02" db="EMBL/GenBank/DDBJ databases">
        <title>Comparative genomics of the hypocrealean fungal genus Beauvera.</title>
        <authorList>
            <person name="Showalter D.N."/>
            <person name="Bushley K.E."/>
            <person name="Rehner S.A."/>
        </authorList>
    </citation>
    <scope>NUCLEOTIDE SEQUENCE [LARGE SCALE GENOMIC DNA]</scope>
    <source>
        <strain evidence="7 8">ARSEF4384</strain>
    </source>
</reference>
<evidence type="ECO:0000256" key="1">
    <source>
        <dbReference type="ARBA" id="ARBA00009183"/>
    </source>
</evidence>
<comment type="caution">
    <text evidence="7">The sequence shown here is derived from an EMBL/GenBank/DDBJ whole genome shotgun (WGS) entry which is preliminary data.</text>
</comment>
<keyword evidence="3" id="KW-0274">FAD</keyword>
<feature type="transmembrane region" description="Helical" evidence="6">
    <location>
        <begin position="231"/>
        <end position="254"/>
    </location>
</feature>
<keyword evidence="6" id="KW-0472">Membrane</keyword>
<dbReference type="GO" id="GO:0004499">
    <property type="term" value="F:N,N-dimethylaniline monooxygenase activity"/>
    <property type="evidence" value="ECO:0007669"/>
    <property type="project" value="InterPro"/>
</dbReference>
<evidence type="ECO:0008006" key="9">
    <source>
        <dbReference type="Google" id="ProtNLM"/>
    </source>
</evidence>
<name>A0AAW0RJS4_9HYPO</name>
<evidence type="ECO:0000256" key="6">
    <source>
        <dbReference type="SAM" id="Phobius"/>
    </source>
</evidence>
<keyword evidence="4" id="KW-0521">NADP</keyword>
<dbReference type="Proteomes" id="UP001397290">
    <property type="component" value="Unassembled WGS sequence"/>
</dbReference>
<dbReference type="InterPro" id="IPR050346">
    <property type="entry name" value="FMO-like"/>
</dbReference>
<dbReference type="PRINTS" id="PR00370">
    <property type="entry name" value="FMOXYGENASE"/>
</dbReference>
<keyword evidence="8" id="KW-1185">Reference proteome</keyword>
<dbReference type="GO" id="GO:0050660">
    <property type="term" value="F:flavin adenine dinucleotide binding"/>
    <property type="evidence" value="ECO:0007669"/>
    <property type="project" value="InterPro"/>
</dbReference>
<evidence type="ECO:0000313" key="7">
    <source>
        <dbReference type="EMBL" id="KAK8142206.1"/>
    </source>
</evidence>
<gene>
    <name evidence="7" type="ORF">G3M48_009151</name>
</gene>
<dbReference type="InterPro" id="IPR036188">
    <property type="entry name" value="FAD/NAD-bd_sf"/>
</dbReference>
<comment type="similarity">
    <text evidence="1">Belongs to the FMO family.</text>
</comment>
<feature type="non-terminal residue" evidence="7">
    <location>
        <position position="1"/>
    </location>
</feature>
<evidence type="ECO:0000256" key="5">
    <source>
        <dbReference type="ARBA" id="ARBA00023002"/>
    </source>
</evidence>
<evidence type="ECO:0000256" key="3">
    <source>
        <dbReference type="ARBA" id="ARBA00022827"/>
    </source>
</evidence>
<evidence type="ECO:0000313" key="8">
    <source>
        <dbReference type="Proteomes" id="UP001397290"/>
    </source>
</evidence>
<dbReference type="InterPro" id="IPR000960">
    <property type="entry name" value="Flavin_mOase"/>
</dbReference>
<evidence type="ECO:0000256" key="4">
    <source>
        <dbReference type="ARBA" id="ARBA00022857"/>
    </source>
</evidence>
<proteinExistence type="inferred from homology"/>
<dbReference type="EMBL" id="JAAHCF010000727">
    <property type="protein sequence ID" value="KAK8142206.1"/>
    <property type="molecule type" value="Genomic_DNA"/>
</dbReference>
<keyword evidence="5" id="KW-0560">Oxidoreductase</keyword>
<dbReference type="GO" id="GO:0050661">
    <property type="term" value="F:NADP binding"/>
    <property type="evidence" value="ECO:0007669"/>
    <property type="project" value="InterPro"/>
</dbReference>